<evidence type="ECO:0000256" key="11">
    <source>
        <dbReference type="RuleBase" id="RU003781"/>
    </source>
</evidence>
<dbReference type="GO" id="GO:0017111">
    <property type="term" value="F:ribonucleoside triphosphate phosphatase activity"/>
    <property type="evidence" value="ECO:0007669"/>
    <property type="project" value="InterPro"/>
</dbReference>
<dbReference type="GO" id="GO:0009146">
    <property type="term" value="P:purine nucleoside triphosphate catabolic process"/>
    <property type="evidence" value="ECO:0007669"/>
    <property type="project" value="UniProtKB-UniRule"/>
</dbReference>
<keyword evidence="3 10" id="KW-0479">Metal-binding</keyword>
<dbReference type="HAMAP" id="MF_01405">
    <property type="entry name" value="Non_canon_purine_NTPase"/>
    <property type="match status" value="1"/>
</dbReference>
<dbReference type="GO" id="GO:0035870">
    <property type="term" value="F:dITP diphosphatase activity"/>
    <property type="evidence" value="ECO:0007669"/>
    <property type="project" value="UniProtKB-UniRule"/>
</dbReference>
<dbReference type="GO" id="GO:0000166">
    <property type="term" value="F:nucleotide binding"/>
    <property type="evidence" value="ECO:0007669"/>
    <property type="project" value="UniProtKB-KW"/>
</dbReference>
<dbReference type="GO" id="GO:0036220">
    <property type="term" value="F:ITP diphosphatase activity"/>
    <property type="evidence" value="ECO:0007669"/>
    <property type="project" value="UniProtKB-UniRule"/>
</dbReference>
<dbReference type="PANTHER" id="PTHR11067">
    <property type="entry name" value="INOSINE TRIPHOSPHATE PYROPHOSPHATASE/HAM1 PROTEIN"/>
    <property type="match status" value="1"/>
</dbReference>
<comment type="subunit">
    <text evidence="2 10">Homodimer.</text>
</comment>
<comment type="function">
    <text evidence="10">Pyrophosphatase that catalyzes the hydrolysis of nucleoside triphosphates to their monophosphate derivatives, with a high preference for the non-canonical purine nucleotides XTP (xanthosine triphosphate), dITP (deoxyinosine triphosphate) and ITP. Seems to function as a house-cleaning enzyme that removes non-canonical purine nucleotides from the nucleotide pool, thus preventing their incorporation into DNA/RNA and avoiding chromosomal lesions.</text>
</comment>
<proteinExistence type="inferred from homology"/>
<dbReference type="InterPro" id="IPR020922">
    <property type="entry name" value="dITP/XTP_pyrophosphatase"/>
</dbReference>
<evidence type="ECO:0000313" key="12">
    <source>
        <dbReference type="EMBL" id="QNM15425.1"/>
    </source>
</evidence>
<dbReference type="GO" id="GO:0009117">
    <property type="term" value="P:nucleotide metabolic process"/>
    <property type="evidence" value="ECO:0007669"/>
    <property type="project" value="UniProtKB-KW"/>
</dbReference>
<dbReference type="GO" id="GO:0046872">
    <property type="term" value="F:metal ion binding"/>
    <property type="evidence" value="ECO:0007669"/>
    <property type="project" value="UniProtKB-KW"/>
</dbReference>
<dbReference type="InterPro" id="IPR002637">
    <property type="entry name" value="RdgB/HAM1"/>
</dbReference>
<sequence length="197" mass="22016">MKVFLATGNKHKVDEIKAIFSGVKDIEIYSIKDGIEIPEVVEDGQTFEENSAKKAMEIAKYTNMITIADDSGLCVDALNGAPGVYSARFSAEGTDEANNKKLMEVMKNEKNRKCKFVSVVTLGKPDGRVYSFRGEVEGELLYEPKGNKGFGYDPYFNVKEYGKTLAEMPEIKNKISHRAMALKKLELELNDILTDKK</sequence>
<evidence type="ECO:0000256" key="5">
    <source>
        <dbReference type="ARBA" id="ARBA00022801"/>
    </source>
</evidence>
<evidence type="ECO:0000256" key="9">
    <source>
        <dbReference type="ARBA" id="ARBA00052017"/>
    </source>
</evidence>
<evidence type="ECO:0000256" key="3">
    <source>
        <dbReference type="ARBA" id="ARBA00022723"/>
    </source>
</evidence>
<comment type="caution">
    <text evidence="10">Lacks conserved residue(s) required for the propagation of feature annotation.</text>
</comment>
<comment type="cofactor">
    <cofactor evidence="10">
        <name>Mg(2+)</name>
        <dbReference type="ChEBI" id="CHEBI:18420"/>
    </cofactor>
    <text evidence="10">Binds 1 Mg(2+) ion per subunit.</text>
</comment>
<name>A0A7G9GX93_9FUSO</name>
<feature type="binding site" evidence="10">
    <location>
        <position position="172"/>
    </location>
    <ligand>
        <name>substrate</name>
    </ligand>
</feature>
<dbReference type="NCBIfam" id="TIGR00042">
    <property type="entry name" value="RdgB/HAM1 family non-canonical purine NTP pyrophosphatase"/>
    <property type="match status" value="1"/>
</dbReference>
<keyword evidence="6 10" id="KW-0460">Magnesium</keyword>
<evidence type="ECO:0000256" key="4">
    <source>
        <dbReference type="ARBA" id="ARBA00022741"/>
    </source>
</evidence>
<accession>A0A7G9GX93</accession>
<dbReference type="CDD" id="cd00515">
    <property type="entry name" value="HAM1"/>
    <property type="match status" value="1"/>
</dbReference>
<dbReference type="KEGG" id="fho:H9Q81_00870"/>
<evidence type="ECO:0000256" key="7">
    <source>
        <dbReference type="ARBA" id="ARBA00023080"/>
    </source>
</evidence>
<feature type="binding site" evidence="10">
    <location>
        <begin position="177"/>
        <end position="178"/>
    </location>
    <ligand>
        <name>substrate</name>
    </ligand>
</feature>
<dbReference type="Proteomes" id="UP000515913">
    <property type="component" value="Chromosome"/>
</dbReference>
<evidence type="ECO:0000313" key="13">
    <source>
        <dbReference type="Proteomes" id="UP000515913"/>
    </source>
</evidence>
<feature type="active site" description="Proton acceptor" evidence="10">
    <location>
        <position position="70"/>
    </location>
</feature>
<evidence type="ECO:0000256" key="6">
    <source>
        <dbReference type="ARBA" id="ARBA00022842"/>
    </source>
</evidence>
<protein>
    <recommendedName>
        <fullName evidence="10">dITP/XTP pyrophosphatase</fullName>
        <ecNumber evidence="10">3.6.1.66</ecNumber>
    </recommendedName>
    <alternativeName>
        <fullName evidence="10">Non-canonical purine NTP pyrophosphatase</fullName>
    </alternativeName>
    <alternativeName>
        <fullName evidence="10">Non-standard purine NTP pyrophosphatase</fullName>
    </alternativeName>
    <alternativeName>
        <fullName evidence="10">Nucleoside-triphosphate diphosphatase</fullName>
    </alternativeName>
    <alternativeName>
        <fullName evidence="10">Nucleoside-triphosphate pyrophosphatase</fullName>
        <shortName evidence="10">NTPase</shortName>
    </alternativeName>
</protein>
<dbReference type="FunFam" id="3.90.950.10:FF:000001">
    <property type="entry name" value="dITP/XTP pyrophosphatase"/>
    <property type="match status" value="1"/>
</dbReference>
<dbReference type="EC" id="3.6.1.66" evidence="10"/>
<comment type="catalytic activity">
    <reaction evidence="9 10">
        <text>XTP + H2O = XMP + diphosphate + H(+)</text>
        <dbReference type="Rhea" id="RHEA:28610"/>
        <dbReference type="ChEBI" id="CHEBI:15377"/>
        <dbReference type="ChEBI" id="CHEBI:15378"/>
        <dbReference type="ChEBI" id="CHEBI:33019"/>
        <dbReference type="ChEBI" id="CHEBI:57464"/>
        <dbReference type="ChEBI" id="CHEBI:61314"/>
        <dbReference type="EC" id="3.6.1.66"/>
    </reaction>
</comment>
<dbReference type="EMBL" id="CP060637">
    <property type="protein sequence ID" value="QNM15425.1"/>
    <property type="molecule type" value="Genomic_DNA"/>
</dbReference>
<keyword evidence="7 10" id="KW-0546">Nucleotide metabolism</keyword>
<dbReference type="GO" id="GO:0036222">
    <property type="term" value="F:XTP diphosphatase activity"/>
    <property type="evidence" value="ECO:0007669"/>
    <property type="project" value="UniProtKB-UniRule"/>
</dbReference>
<feature type="binding site" evidence="10">
    <location>
        <begin position="150"/>
        <end position="153"/>
    </location>
    <ligand>
        <name>substrate</name>
    </ligand>
</feature>
<dbReference type="InterPro" id="IPR029001">
    <property type="entry name" value="ITPase-like_fam"/>
</dbReference>
<keyword evidence="13" id="KW-1185">Reference proteome</keyword>
<evidence type="ECO:0000256" key="1">
    <source>
        <dbReference type="ARBA" id="ARBA00008023"/>
    </source>
</evidence>
<keyword evidence="4 10" id="KW-0547">Nucleotide-binding</keyword>
<organism evidence="12 13">
    <name type="scientific">Fusobacterium hominis</name>
    <dbReference type="NCBI Taxonomy" id="2764326"/>
    <lineage>
        <taxon>Bacteria</taxon>
        <taxon>Fusobacteriati</taxon>
        <taxon>Fusobacteriota</taxon>
        <taxon>Fusobacteriia</taxon>
        <taxon>Fusobacteriales</taxon>
        <taxon>Fusobacteriaceae</taxon>
        <taxon>Fusobacterium</taxon>
    </lineage>
</organism>
<evidence type="ECO:0000256" key="2">
    <source>
        <dbReference type="ARBA" id="ARBA00011738"/>
    </source>
</evidence>
<dbReference type="SUPFAM" id="SSF52972">
    <property type="entry name" value="ITPase-like"/>
    <property type="match status" value="1"/>
</dbReference>
<evidence type="ECO:0000256" key="8">
    <source>
        <dbReference type="ARBA" id="ARBA00051875"/>
    </source>
</evidence>
<reference evidence="12 13" key="1">
    <citation type="submission" date="2020-08" db="EMBL/GenBank/DDBJ databases">
        <authorList>
            <person name="Liu C."/>
            <person name="Sun Q."/>
        </authorList>
    </citation>
    <scope>NUCLEOTIDE SEQUENCE [LARGE SCALE GENOMIC DNA]</scope>
    <source>
        <strain evidence="12 13">NSJ-57</strain>
    </source>
</reference>
<comment type="catalytic activity">
    <reaction evidence="8 10">
        <text>dITP + H2O = dIMP + diphosphate + H(+)</text>
        <dbReference type="Rhea" id="RHEA:28342"/>
        <dbReference type="ChEBI" id="CHEBI:15377"/>
        <dbReference type="ChEBI" id="CHEBI:15378"/>
        <dbReference type="ChEBI" id="CHEBI:33019"/>
        <dbReference type="ChEBI" id="CHEBI:61194"/>
        <dbReference type="ChEBI" id="CHEBI:61382"/>
        <dbReference type="EC" id="3.6.1.66"/>
    </reaction>
</comment>
<dbReference type="AlphaFoldDB" id="A0A7G9GX93"/>
<dbReference type="PANTHER" id="PTHR11067:SF9">
    <property type="entry name" value="INOSINE TRIPHOSPHATE PYROPHOSPHATASE"/>
    <property type="match status" value="1"/>
</dbReference>
<feature type="binding site" evidence="10">
    <location>
        <begin position="7"/>
        <end position="12"/>
    </location>
    <ligand>
        <name>substrate</name>
    </ligand>
</feature>
<keyword evidence="5 10" id="KW-0378">Hydrolase</keyword>
<dbReference type="GO" id="GO:0005829">
    <property type="term" value="C:cytosol"/>
    <property type="evidence" value="ECO:0007669"/>
    <property type="project" value="TreeGrafter"/>
</dbReference>
<dbReference type="Pfam" id="PF01725">
    <property type="entry name" value="Ham1p_like"/>
    <property type="match status" value="1"/>
</dbReference>
<dbReference type="RefSeq" id="WP_187422930.1">
    <property type="nucleotide sequence ID" value="NZ_CP060637.1"/>
</dbReference>
<evidence type="ECO:0000256" key="10">
    <source>
        <dbReference type="HAMAP-Rule" id="MF_01405"/>
    </source>
</evidence>
<gene>
    <name evidence="12" type="primary">rdgB</name>
    <name evidence="12" type="ORF">H9Q81_00870</name>
</gene>
<comment type="catalytic activity">
    <reaction evidence="10">
        <text>ITP + H2O = IMP + diphosphate + H(+)</text>
        <dbReference type="Rhea" id="RHEA:29399"/>
        <dbReference type="ChEBI" id="CHEBI:15377"/>
        <dbReference type="ChEBI" id="CHEBI:15378"/>
        <dbReference type="ChEBI" id="CHEBI:33019"/>
        <dbReference type="ChEBI" id="CHEBI:58053"/>
        <dbReference type="ChEBI" id="CHEBI:61402"/>
        <dbReference type="EC" id="3.6.1.66"/>
    </reaction>
</comment>
<comment type="similarity">
    <text evidence="1 10 11">Belongs to the HAM1 NTPase family.</text>
</comment>
<feature type="binding site" evidence="10">
    <location>
        <position position="70"/>
    </location>
    <ligand>
        <name>Mg(2+)</name>
        <dbReference type="ChEBI" id="CHEBI:18420"/>
    </ligand>
</feature>
<dbReference type="Gene3D" id="3.90.950.10">
    <property type="match status" value="1"/>
</dbReference>
<feature type="binding site" evidence="10">
    <location>
        <position position="71"/>
    </location>
    <ligand>
        <name>substrate</name>
    </ligand>
</feature>